<feature type="transmembrane region" description="Helical" evidence="3">
    <location>
        <begin position="12"/>
        <end position="32"/>
    </location>
</feature>
<dbReference type="PIRSF" id="PIRSF006429">
    <property type="entry name" value="GOGAT_lg_2"/>
    <property type="match status" value="1"/>
</dbReference>
<dbReference type="Proteomes" id="UP000182124">
    <property type="component" value="Unassembled WGS sequence"/>
</dbReference>
<evidence type="ECO:0000256" key="3">
    <source>
        <dbReference type="SAM" id="Phobius"/>
    </source>
</evidence>
<reference evidence="5 6" key="1">
    <citation type="submission" date="2016-10" db="EMBL/GenBank/DDBJ databases">
        <authorList>
            <person name="de Groot N.N."/>
        </authorList>
    </citation>
    <scope>NUCLEOTIDE SEQUENCE [LARGE SCALE GENOMIC DNA]</scope>
    <source>
        <strain evidence="5 6">CGMCC 1.3801</strain>
    </source>
</reference>
<dbReference type="AlphaFoldDB" id="A0A1G4VDE0"/>
<evidence type="ECO:0000313" key="5">
    <source>
        <dbReference type="EMBL" id="SCX05037.1"/>
    </source>
</evidence>
<proteinExistence type="inferred from homology"/>
<dbReference type="Gene3D" id="3.20.20.70">
    <property type="entry name" value="Aldolase class I"/>
    <property type="match status" value="1"/>
</dbReference>
<gene>
    <name evidence="5" type="ORF">SAMN02927925_00738</name>
</gene>
<evidence type="ECO:0000256" key="2">
    <source>
        <dbReference type="PIRNR" id="PIRNR006429"/>
    </source>
</evidence>
<sequence length="520" mass="57742">MAQKKLFSKLTARQIIWMLSIGFLLGTIVLLYQYKAYFIFLSAPLVILSVVLIDSIQSKHSVLKNYPLVGRLRYFFESVRPEFRQYFFEGELDGKPFNRRQRSIVYQRAKNEKQTISFGMQDDPNRIGYEWAAHSVYPKKPNIEEFRTHIGNSHCLQPYSASVYNISAMSYGALSKTAITSLNKGAQLGNFAHNTGEGGISEHHLQGGDLIWQIGTGYFGCRDEKGDFSETLFADKANYPQVKMIELKLSQGAKPGHGGLLPAEKNTPEIAAIRSIKPTITVHSPSGHTAFSNAHELILFIAKLRTLSKGKPVGFKICIGRKDEFIDIVEAMLKTGIYPDFITVDGAEGGTGAAPLEFIDYMGMALSDAVVFVNRTLTQFGIRKHIKILASGKIISAFDIAKTMALGADACYSARGMMFALGCIQALQCDSGKCPVGIATQDKSLYKGLDITDKSVRVANFHKNTLKALGEFIGACGFDTLSKITPDVFFRRTDLNSNQNFTEIYFSEHIKPKREIINLN</sequence>
<dbReference type="PANTHER" id="PTHR43819">
    <property type="entry name" value="ARCHAEAL-TYPE GLUTAMATE SYNTHASE [NADPH]"/>
    <property type="match status" value="1"/>
</dbReference>
<name>A0A1G4VDE0_9FLAO</name>
<dbReference type="InterPro" id="IPR002932">
    <property type="entry name" value="Glu_synthdom"/>
</dbReference>
<comment type="similarity">
    <text evidence="1 2">Belongs to the glutamate synthase family.</text>
</comment>
<keyword evidence="3" id="KW-1133">Transmembrane helix</keyword>
<dbReference type="InterPro" id="IPR024188">
    <property type="entry name" value="GltB"/>
</dbReference>
<keyword evidence="3" id="KW-0472">Membrane</keyword>
<dbReference type="GO" id="GO:0015930">
    <property type="term" value="F:glutamate synthase activity"/>
    <property type="evidence" value="ECO:0007669"/>
    <property type="project" value="InterPro"/>
</dbReference>
<dbReference type="EMBL" id="FMTY01000002">
    <property type="protein sequence ID" value="SCX05037.1"/>
    <property type="molecule type" value="Genomic_DNA"/>
</dbReference>
<dbReference type="Pfam" id="PF01645">
    <property type="entry name" value="Glu_synthase"/>
    <property type="match status" value="1"/>
</dbReference>
<dbReference type="PANTHER" id="PTHR43819:SF1">
    <property type="entry name" value="ARCHAEAL-TYPE GLUTAMATE SYNTHASE [NADPH]"/>
    <property type="match status" value="1"/>
</dbReference>
<feature type="domain" description="Glutamate synthase" evidence="4">
    <location>
        <begin position="164"/>
        <end position="478"/>
    </location>
</feature>
<dbReference type="STRING" id="329186.SAMN02927925_00738"/>
<evidence type="ECO:0000256" key="1">
    <source>
        <dbReference type="ARBA" id="ARBA00009716"/>
    </source>
</evidence>
<dbReference type="RefSeq" id="WP_051365744.1">
    <property type="nucleotide sequence ID" value="NZ_CBCSBQ010000014.1"/>
</dbReference>
<dbReference type="CDD" id="cd02808">
    <property type="entry name" value="GltS_FMN"/>
    <property type="match status" value="1"/>
</dbReference>
<dbReference type="GO" id="GO:0006537">
    <property type="term" value="P:glutamate biosynthetic process"/>
    <property type="evidence" value="ECO:0007669"/>
    <property type="project" value="InterPro"/>
</dbReference>
<dbReference type="eggNOG" id="COG0069">
    <property type="taxonomic scope" value="Bacteria"/>
</dbReference>
<evidence type="ECO:0000313" key="6">
    <source>
        <dbReference type="Proteomes" id="UP000182124"/>
    </source>
</evidence>
<keyword evidence="3" id="KW-0812">Transmembrane</keyword>
<dbReference type="SUPFAM" id="SSF51395">
    <property type="entry name" value="FMN-linked oxidoreductases"/>
    <property type="match status" value="1"/>
</dbReference>
<organism evidence="5 6">
    <name type="scientific">Flavobacterium saliperosum</name>
    <dbReference type="NCBI Taxonomy" id="329186"/>
    <lineage>
        <taxon>Bacteria</taxon>
        <taxon>Pseudomonadati</taxon>
        <taxon>Bacteroidota</taxon>
        <taxon>Flavobacteriia</taxon>
        <taxon>Flavobacteriales</taxon>
        <taxon>Flavobacteriaceae</taxon>
        <taxon>Flavobacterium</taxon>
    </lineage>
</organism>
<evidence type="ECO:0000259" key="4">
    <source>
        <dbReference type="Pfam" id="PF01645"/>
    </source>
</evidence>
<protein>
    <submittedName>
        <fullName evidence="5">Glutamate synthase domain-containing protein 2</fullName>
    </submittedName>
</protein>
<accession>A0A1G4VDE0</accession>
<feature type="transmembrane region" description="Helical" evidence="3">
    <location>
        <begin position="38"/>
        <end position="56"/>
    </location>
</feature>
<dbReference type="InterPro" id="IPR013785">
    <property type="entry name" value="Aldolase_TIM"/>
</dbReference>